<dbReference type="HOGENOM" id="CLU_1808647_0_0_1"/>
<dbReference type="Proteomes" id="UP000014500">
    <property type="component" value="Unassembled WGS sequence"/>
</dbReference>
<keyword evidence="3" id="KW-1185">Reference proteome</keyword>
<dbReference type="EnsemblMetazoa" id="SMAR010485-RA">
    <property type="protein sequence ID" value="SMAR010485-PA"/>
    <property type="gene ID" value="SMAR010485"/>
</dbReference>
<reference evidence="2" key="2">
    <citation type="submission" date="2015-02" db="UniProtKB">
        <authorList>
            <consortium name="EnsemblMetazoa"/>
        </authorList>
    </citation>
    <scope>IDENTIFICATION</scope>
</reference>
<feature type="region of interest" description="Disordered" evidence="1">
    <location>
        <begin position="105"/>
        <end position="143"/>
    </location>
</feature>
<proteinExistence type="predicted"/>
<organism evidence="2 3">
    <name type="scientific">Strigamia maritima</name>
    <name type="common">European centipede</name>
    <name type="synonym">Geophilus maritimus</name>
    <dbReference type="NCBI Taxonomy" id="126957"/>
    <lineage>
        <taxon>Eukaryota</taxon>
        <taxon>Metazoa</taxon>
        <taxon>Ecdysozoa</taxon>
        <taxon>Arthropoda</taxon>
        <taxon>Myriapoda</taxon>
        <taxon>Chilopoda</taxon>
        <taxon>Pleurostigmophora</taxon>
        <taxon>Geophilomorpha</taxon>
        <taxon>Linotaeniidae</taxon>
        <taxon>Strigamia</taxon>
    </lineage>
</organism>
<evidence type="ECO:0000313" key="2">
    <source>
        <dbReference type="EnsemblMetazoa" id="SMAR010485-PA"/>
    </source>
</evidence>
<dbReference type="EMBL" id="JH431978">
    <property type="status" value="NOT_ANNOTATED_CDS"/>
    <property type="molecule type" value="Genomic_DNA"/>
</dbReference>
<accession>T1J9T7</accession>
<reference evidence="3" key="1">
    <citation type="submission" date="2011-05" db="EMBL/GenBank/DDBJ databases">
        <authorList>
            <person name="Richards S.R."/>
            <person name="Qu J."/>
            <person name="Jiang H."/>
            <person name="Jhangiani S.N."/>
            <person name="Agravi P."/>
            <person name="Goodspeed R."/>
            <person name="Gross S."/>
            <person name="Mandapat C."/>
            <person name="Jackson L."/>
            <person name="Mathew T."/>
            <person name="Pu L."/>
            <person name="Thornton R."/>
            <person name="Saada N."/>
            <person name="Wilczek-Boney K.B."/>
            <person name="Lee S."/>
            <person name="Kovar C."/>
            <person name="Wu Y."/>
            <person name="Scherer S.E."/>
            <person name="Worley K.C."/>
            <person name="Muzny D.M."/>
            <person name="Gibbs R."/>
        </authorList>
    </citation>
    <scope>NUCLEOTIDE SEQUENCE</scope>
    <source>
        <strain evidence="3">Brora</strain>
    </source>
</reference>
<protein>
    <submittedName>
        <fullName evidence="2">Uncharacterized protein</fullName>
    </submittedName>
</protein>
<name>T1J9T7_STRMM</name>
<sequence length="143" mass="16631">MQNKSKLYFHYSEFKTGNTRLTPVKGRDNVYTIETGADTNDKFIATLYFVDGDIFVFGEVVCRENGNHYRNAVVGVRNLRIAYARSAQIQEILNDLQYETRFEPDETEISHTRRCSYPPPRRNPYTTKPIPHHGGGGYSYYRH</sequence>
<evidence type="ECO:0000256" key="1">
    <source>
        <dbReference type="SAM" id="MobiDB-lite"/>
    </source>
</evidence>
<evidence type="ECO:0000313" key="3">
    <source>
        <dbReference type="Proteomes" id="UP000014500"/>
    </source>
</evidence>
<feature type="compositionally biased region" description="Gly residues" evidence="1">
    <location>
        <begin position="133"/>
        <end position="143"/>
    </location>
</feature>
<dbReference type="AlphaFoldDB" id="T1J9T7"/>